<dbReference type="SUPFAM" id="SSF117892">
    <property type="entry name" value="Band 7/SPFH domain"/>
    <property type="match status" value="1"/>
</dbReference>
<protein>
    <recommendedName>
        <fullName evidence="6">Protein HflC</fullName>
    </recommendedName>
</protein>
<keyword evidence="9" id="KW-1185">Reference proteome</keyword>
<gene>
    <name evidence="8" type="ORF">GQ61_04290</name>
</gene>
<dbReference type="InterPro" id="IPR036013">
    <property type="entry name" value="Band_7/SPFH_dom_sf"/>
</dbReference>
<comment type="function">
    <text evidence="6">HflC and HflK could regulate a protease.</text>
</comment>
<dbReference type="SMART" id="SM00244">
    <property type="entry name" value="PHB"/>
    <property type="match status" value="1"/>
</dbReference>
<evidence type="ECO:0000256" key="3">
    <source>
        <dbReference type="ARBA" id="ARBA00022692"/>
    </source>
</evidence>
<dbReference type="Pfam" id="PF01145">
    <property type="entry name" value="Band_7"/>
    <property type="match status" value="1"/>
</dbReference>
<name>A0A1W6N4G1_9PROT</name>
<reference evidence="8 9" key="1">
    <citation type="submission" date="2014-06" db="EMBL/GenBank/DDBJ databases">
        <title>The genome of the endonuclear symbiont Nucleicultrix amoebiphila.</title>
        <authorList>
            <person name="Schulz F."/>
            <person name="Horn M."/>
        </authorList>
    </citation>
    <scope>NUCLEOTIDE SEQUENCE [LARGE SCALE GENOMIC DNA]</scope>
    <source>
        <strain evidence="8 9">FS5</strain>
    </source>
</reference>
<dbReference type="Gene3D" id="3.30.479.30">
    <property type="entry name" value="Band 7 domain"/>
    <property type="match status" value="1"/>
</dbReference>
<keyword evidence="3" id="KW-0812">Transmembrane</keyword>
<evidence type="ECO:0000256" key="5">
    <source>
        <dbReference type="ARBA" id="ARBA00023136"/>
    </source>
</evidence>
<dbReference type="KEGG" id="naf:GQ61_04290"/>
<comment type="similarity">
    <text evidence="2 6">Belongs to the band 7/mec-2 family. HflC subfamily.</text>
</comment>
<dbReference type="InterPro" id="IPR001972">
    <property type="entry name" value="Stomatin_HflK_fam"/>
</dbReference>
<evidence type="ECO:0000256" key="2">
    <source>
        <dbReference type="ARBA" id="ARBA00007862"/>
    </source>
</evidence>
<evidence type="ECO:0000256" key="1">
    <source>
        <dbReference type="ARBA" id="ARBA00004167"/>
    </source>
</evidence>
<dbReference type="STRING" id="1414854.GQ61_04290"/>
<evidence type="ECO:0000256" key="6">
    <source>
        <dbReference type="PIRNR" id="PIRNR005651"/>
    </source>
</evidence>
<dbReference type="PANTHER" id="PTHR42911:SF1">
    <property type="entry name" value="MODULATOR OF FTSH PROTEASE HFLC"/>
    <property type="match status" value="1"/>
</dbReference>
<dbReference type="CDD" id="cd03405">
    <property type="entry name" value="SPFH_HflC"/>
    <property type="match status" value="1"/>
</dbReference>
<organism evidence="8 9">
    <name type="scientific">Candidatus Nucleicultrix amoebiphila FS5</name>
    <dbReference type="NCBI Taxonomy" id="1414854"/>
    <lineage>
        <taxon>Bacteria</taxon>
        <taxon>Pseudomonadati</taxon>
        <taxon>Pseudomonadota</taxon>
        <taxon>Alphaproteobacteria</taxon>
        <taxon>Holosporales</taxon>
        <taxon>Candidatus Nucleicultricaceae</taxon>
        <taxon>Candidatus Nucleicultrix</taxon>
    </lineage>
</organism>
<dbReference type="OrthoDB" id="9812991at2"/>
<dbReference type="Proteomes" id="UP000237351">
    <property type="component" value="Chromosome"/>
</dbReference>
<keyword evidence="4" id="KW-1133">Transmembrane helix</keyword>
<proteinExistence type="inferred from homology"/>
<dbReference type="PRINTS" id="PR00721">
    <property type="entry name" value="STOMATIN"/>
</dbReference>
<keyword evidence="5" id="KW-0472">Membrane</keyword>
<feature type="domain" description="Band 7" evidence="7">
    <location>
        <begin position="21"/>
        <end position="183"/>
    </location>
</feature>
<dbReference type="GO" id="GO:0016020">
    <property type="term" value="C:membrane"/>
    <property type="evidence" value="ECO:0007669"/>
    <property type="project" value="UniProtKB-SubCell"/>
</dbReference>
<dbReference type="InterPro" id="IPR010200">
    <property type="entry name" value="HflC"/>
</dbReference>
<dbReference type="InterPro" id="IPR001107">
    <property type="entry name" value="Band_7"/>
</dbReference>
<dbReference type="PIRSF" id="PIRSF005651">
    <property type="entry name" value="HflC"/>
    <property type="match status" value="1"/>
</dbReference>
<accession>A0A1W6N4G1</accession>
<dbReference type="EMBL" id="CP008743">
    <property type="protein sequence ID" value="ARN84656.1"/>
    <property type="molecule type" value="Genomic_DNA"/>
</dbReference>
<comment type="subcellular location">
    <subcellularLocation>
        <location evidence="1">Membrane</location>
        <topology evidence="1">Single-pass membrane protein</topology>
    </subcellularLocation>
</comment>
<dbReference type="PANTHER" id="PTHR42911">
    <property type="entry name" value="MODULATOR OF FTSH PROTEASE HFLC"/>
    <property type="match status" value="1"/>
</dbReference>
<evidence type="ECO:0000313" key="9">
    <source>
        <dbReference type="Proteomes" id="UP000237351"/>
    </source>
</evidence>
<evidence type="ECO:0000256" key="4">
    <source>
        <dbReference type="ARBA" id="ARBA00022989"/>
    </source>
</evidence>
<evidence type="ECO:0000313" key="8">
    <source>
        <dbReference type="EMBL" id="ARN84656.1"/>
    </source>
</evidence>
<dbReference type="AlphaFoldDB" id="A0A1W6N4G1"/>
<evidence type="ECO:0000259" key="7">
    <source>
        <dbReference type="SMART" id="SM00244"/>
    </source>
</evidence>
<sequence>MKTSITNIALALVVLMILLSGSVFTVSQTKKALVFQFGEVVETYDTPGLKFKIPFVQSVLYFDRRLLDYNLPVIEVTAEDQKRIVVDLYARYSIEDVLLFYKTVNDVAGAENRLSTIVSASMRRVIGQVPLSQMLSPERAKIMRKIREEVFESAKSFGINVKDVRIIRADLPKENSEAIFKRMESERVQEAKQFRAEGKENAIAIRSQAERERTIILAEAERKAQVLRGQGDAESSKIYAQAFNKDKEFFSFYRSMNAYSEALTPEGTTFILSPTSEFFDFFGTKSK</sequence>
<dbReference type="RefSeq" id="WP_085784109.1">
    <property type="nucleotide sequence ID" value="NZ_CP008743.1"/>
</dbReference>